<keyword evidence="1" id="KW-0812">Transmembrane</keyword>
<accession>A0A2Z7AE05</accession>
<protein>
    <submittedName>
        <fullName evidence="2">Uncharacterized protein</fullName>
    </submittedName>
</protein>
<organism evidence="2 3">
    <name type="scientific">Dorcoceras hygrometricum</name>
    <dbReference type="NCBI Taxonomy" id="472368"/>
    <lineage>
        <taxon>Eukaryota</taxon>
        <taxon>Viridiplantae</taxon>
        <taxon>Streptophyta</taxon>
        <taxon>Embryophyta</taxon>
        <taxon>Tracheophyta</taxon>
        <taxon>Spermatophyta</taxon>
        <taxon>Magnoliopsida</taxon>
        <taxon>eudicotyledons</taxon>
        <taxon>Gunneridae</taxon>
        <taxon>Pentapetalae</taxon>
        <taxon>asterids</taxon>
        <taxon>lamiids</taxon>
        <taxon>Lamiales</taxon>
        <taxon>Gesneriaceae</taxon>
        <taxon>Didymocarpoideae</taxon>
        <taxon>Trichosporeae</taxon>
        <taxon>Loxocarpinae</taxon>
        <taxon>Dorcoceras</taxon>
    </lineage>
</organism>
<evidence type="ECO:0000256" key="1">
    <source>
        <dbReference type="SAM" id="Phobius"/>
    </source>
</evidence>
<evidence type="ECO:0000313" key="2">
    <source>
        <dbReference type="EMBL" id="KZV19886.1"/>
    </source>
</evidence>
<dbReference type="EMBL" id="KV016262">
    <property type="protein sequence ID" value="KZV19886.1"/>
    <property type="molecule type" value="Genomic_DNA"/>
</dbReference>
<name>A0A2Z7AE05_9LAMI</name>
<dbReference type="OrthoDB" id="1749196at2759"/>
<gene>
    <name evidence="2" type="ORF">F511_28186</name>
</gene>
<reference evidence="2 3" key="1">
    <citation type="journal article" date="2015" name="Proc. Natl. Acad. Sci. U.S.A.">
        <title>The resurrection genome of Boea hygrometrica: A blueprint for survival of dehydration.</title>
        <authorList>
            <person name="Xiao L."/>
            <person name="Yang G."/>
            <person name="Zhang L."/>
            <person name="Yang X."/>
            <person name="Zhao S."/>
            <person name="Ji Z."/>
            <person name="Zhou Q."/>
            <person name="Hu M."/>
            <person name="Wang Y."/>
            <person name="Chen M."/>
            <person name="Xu Y."/>
            <person name="Jin H."/>
            <person name="Xiao X."/>
            <person name="Hu G."/>
            <person name="Bao F."/>
            <person name="Hu Y."/>
            <person name="Wan P."/>
            <person name="Li L."/>
            <person name="Deng X."/>
            <person name="Kuang T."/>
            <person name="Xiang C."/>
            <person name="Zhu J.K."/>
            <person name="Oliver M.J."/>
            <person name="He Y."/>
        </authorList>
    </citation>
    <scope>NUCLEOTIDE SEQUENCE [LARGE SCALE GENOMIC DNA]</scope>
    <source>
        <strain evidence="3">cv. XS01</strain>
    </source>
</reference>
<keyword evidence="1" id="KW-0472">Membrane</keyword>
<keyword evidence="1" id="KW-1133">Transmembrane helix</keyword>
<keyword evidence="3" id="KW-1185">Reference proteome</keyword>
<feature type="transmembrane region" description="Helical" evidence="1">
    <location>
        <begin position="32"/>
        <end position="47"/>
    </location>
</feature>
<evidence type="ECO:0000313" key="3">
    <source>
        <dbReference type="Proteomes" id="UP000250235"/>
    </source>
</evidence>
<dbReference type="Proteomes" id="UP000250235">
    <property type="component" value="Unassembled WGS sequence"/>
</dbReference>
<feature type="transmembrane region" description="Helical" evidence="1">
    <location>
        <begin position="68"/>
        <end position="86"/>
    </location>
</feature>
<proteinExistence type="predicted"/>
<sequence length="247" mass="28291">MFLFYLFYEMSPIQFPLEFLPEISQFLLEKDLSFWVAFMFYTLIVFLKVRKYFKILVSSDSLETDKSFLLLGFLGVVLVIPLSVLYPEIAYCDEKNALSPPPSPVPLPGEPITPPEAPPVPQPVVIPQVENPLLLDEARRNILYTRYTLLNLGGNDDLGRMVSIIDNQVVVERSVEAALLEDGFTREAIMARYTEIRGILHSPQGELLSNRTYESYVTQIRGQGTRQSVPYRRIVRAIQNFDLLLER</sequence>
<dbReference type="AlphaFoldDB" id="A0A2Z7AE05"/>